<dbReference type="InterPro" id="IPR017850">
    <property type="entry name" value="Alkaline_phosphatase_core_sf"/>
</dbReference>
<sequence>MKPAPMWDDRTPMILITFDGLGDRPCEELNGQTPLEAAHTPNLDELTRIGVSGIHQPFGPGRATSSERSHWAMFGQTQTFPGRALLEATGMGIEIPLQRPHFHLALRPAEIRDGQLHAIGRVSADDATDCLDLFDALRVMPHELNPVLHPLRNGECILESAALSSHEISDSDPLFGHLHPVLKPLPLDDAVDSVAAKASADLMTSWLSAAVKMLQDHPINKARREAGRHELIAPVTKWASNKTELKTFEQSTGLTGAAVTSSALYRGLAETLGMTQTHIPSDLENIQEDFEARILAGFELSKSQSFVHIHTKATDEAGHTKSPSLKRDVIEALDRACHSLIELAQTKTIVITGDHATPSTGGIMHSAHPTSIVLVGPHVHPDAVTACGESSHKSGDLGKITASDILPLMSHYSHRAAFKGHATGSCETIALPDNPIALDFSEPTNENHVTQINRTGIK</sequence>
<evidence type="ECO:0000313" key="7">
    <source>
        <dbReference type="EMBL" id="CAB4650160.1"/>
    </source>
</evidence>
<keyword evidence="5" id="KW-0324">Glycolysis</keyword>
<evidence type="ECO:0000256" key="4">
    <source>
        <dbReference type="ARBA" id="ARBA00005524"/>
    </source>
</evidence>
<dbReference type="GO" id="GO:0006096">
    <property type="term" value="P:glycolytic process"/>
    <property type="evidence" value="ECO:0007669"/>
    <property type="project" value="UniProtKB-KW"/>
</dbReference>
<comment type="function">
    <text evidence="2">Catalyzes the interconversion of 2-phosphoglycerate and 3-phosphoglycerate.</text>
</comment>
<dbReference type="InterPro" id="IPR004456">
    <property type="entry name" value="Pglycerate_mutase_ApgM"/>
</dbReference>
<name>A0A6J6KK08_9ZZZZ</name>
<organism evidence="7">
    <name type="scientific">freshwater metagenome</name>
    <dbReference type="NCBI Taxonomy" id="449393"/>
    <lineage>
        <taxon>unclassified sequences</taxon>
        <taxon>metagenomes</taxon>
        <taxon>ecological metagenomes</taxon>
    </lineage>
</organism>
<dbReference type="EMBL" id="CAEZWI010000039">
    <property type="protein sequence ID" value="CAB4650160.1"/>
    <property type="molecule type" value="Genomic_DNA"/>
</dbReference>
<evidence type="ECO:0000259" key="6">
    <source>
        <dbReference type="Pfam" id="PF01676"/>
    </source>
</evidence>
<dbReference type="Gene3D" id="3.40.720.10">
    <property type="entry name" value="Alkaline Phosphatase, subunit A"/>
    <property type="match status" value="2"/>
</dbReference>
<dbReference type="PANTHER" id="PTHR31209">
    <property type="entry name" value="COFACTOR-INDEPENDENT PHOSPHOGLYCERATE MUTASE"/>
    <property type="match status" value="1"/>
</dbReference>
<proteinExistence type="inferred from homology"/>
<dbReference type="InterPro" id="IPR006124">
    <property type="entry name" value="Metalloenzyme"/>
</dbReference>
<feature type="domain" description="Metalloenzyme" evidence="6">
    <location>
        <begin position="12"/>
        <end position="408"/>
    </location>
</feature>
<reference evidence="7" key="1">
    <citation type="submission" date="2020-05" db="EMBL/GenBank/DDBJ databases">
        <authorList>
            <person name="Chiriac C."/>
            <person name="Salcher M."/>
            <person name="Ghai R."/>
            <person name="Kavagutti S V."/>
        </authorList>
    </citation>
    <scope>NUCLEOTIDE SEQUENCE</scope>
</reference>
<accession>A0A6J6KK08</accession>
<protein>
    <submittedName>
        <fullName evidence="7">Unannotated protein</fullName>
    </submittedName>
</protein>
<evidence type="ECO:0000256" key="3">
    <source>
        <dbReference type="ARBA" id="ARBA00004921"/>
    </source>
</evidence>
<dbReference type="GO" id="GO:0046872">
    <property type="term" value="F:metal ion binding"/>
    <property type="evidence" value="ECO:0007669"/>
    <property type="project" value="InterPro"/>
</dbReference>
<dbReference type="Pfam" id="PF10143">
    <property type="entry name" value="PhosphMutase"/>
    <property type="match status" value="1"/>
</dbReference>
<dbReference type="SUPFAM" id="SSF53649">
    <property type="entry name" value="Alkaline phosphatase-like"/>
    <property type="match status" value="1"/>
</dbReference>
<dbReference type="PANTHER" id="PTHR31209:SF0">
    <property type="entry name" value="METALLOENZYME DOMAIN-CONTAINING PROTEIN"/>
    <property type="match status" value="1"/>
</dbReference>
<dbReference type="GO" id="GO:0004619">
    <property type="term" value="F:phosphoglycerate mutase activity"/>
    <property type="evidence" value="ECO:0007669"/>
    <property type="project" value="UniProtKB-EC"/>
</dbReference>
<gene>
    <name evidence="7" type="ORF">UFOPK2237_00459</name>
</gene>
<dbReference type="Pfam" id="PF01676">
    <property type="entry name" value="Metalloenzyme"/>
    <property type="match status" value="1"/>
</dbReference>
<comment type="similarity">
    <text evidence="4">Belongs to the BPG-independent phosphoglycerate mutase family. A-PGAM subfamily.</text>
</comment>
<evidence type="ECO:0000256" key="5">
    <source>
        <dbReference type="ARBA" id="ARBA00023152"/>
    </source>
</evidence>
<dbReference type="AlphaFoldDB" id="A0A6J6KK08"/>
<evidence type="ECO:0000256" key="1">
    <source>
        <dbReference type="ARBA" id="ARBA00000370"/>
    </source>
</evidence>
<comment type="pathway">
    <text evidence="3">Carbohydrate degradation.</text>
</comment>
<evidence type="ECO:0000256" key="2">
    <source>
        <dbReference type="ARBA" id="ARBA00002315"/>
    </source>
</evidence>
<comment type="catalytic activity">
    <reaction evidence="1">
        <text>(2R)-2-phosphoglycerate = (2R)-3-phosphoglycerate</text>
        <dbReference type="Rhea" id="RHEA:15901"/>
        <dbReference type="ChEBI" id="CHEBI:58272"/>
        <dbReference type="ChEBI" id="CHEBI:58289"/>
        <dbReference type="EC" id="5.4.2.12"/>
    </reaction>
</comment>